<dbReference type="InterPro" id="IPR013783">
    <property type="entry name" value="Ig-like_fold"/>
</dbReference>
<dbReference type="EMBL" id="QNUK01000078">
    <property type="protein sequence ID" value="KAF5903166.1"/>
    <property type="molecule type" value="Genomic_DNA"/>
</dbReference>
<keyword evidence="2" id="KW-1185">Reference proteome</keyword>
<dbReference type="OrthoDB" id="9898017at2759"/>
<dbReference type="SUPFAM" id="SSF48726">
    <property type="entry name" value="Immunoglobulin"/>
    <property type="match status" value="1"/>
</dbReference>
<evidence type="ECO:0008006" key="3">
    <source>
        <dbReference type="Google" id="ProtNLM"/>
    </source>
</evidence>
<organism evidence="1 2">
    <name type="scientific">Clarias magur</name>
    <name type="common">Asian catfish</name>
    <name type="synonym">Macropteronotus magur</name>
    <dbReference type="NCBI Taxonomy" id="1594786"/>
    <lineage>
        <taxon>Eukaryota</taxon>
        <taxon>Metazoa</taxon>
        <taxon>Chordata</taxon>
        <taxon>Craniata</taxon>
        <taxon>Vertebrata</taxon>
        <taxon>Euteleostomi</taxon>
        <taxon>Actinopterygii</taxon>
        <taxon>Neopterygii</taxon>
        <taxon>Teleostei</taxon>
        <taxon>Ostariophysi</taxon>
        <taxon>Siluriformes</taxon>
        <taxon>Clariidae</taxon>
        <taxon>Clarias</taxon>
    </lineage>
</organism>
<gene>
    <name evidence="1" type="ORF">DAT39_007124</name>
</gene>
<evidence type="ECO:0000313" key="2">
    <source>
        <dbReference type="Proteomes" id="UP000727407"/>
    </source>
</evidence>
<evidence type="ECO:0000313" key="1">
    <source>
        <dbReference type="EMBL" id="KAF5903166.1"/>
    </source>
</evidence>
<proteinExistence type="predicted"/>
<feature type="non-terminal residue" evidence="1">
    <location>
        <position position="243"/>
    </location>
</feature>
<accession>A0A8J4X5R5</accession>
<reference evidence="1" key="1">
    <citation type="submission" date="2020-07" db="EMBL/GenBank/DDBJ databases">
        <title>Clarias magur genome sequencing, assembly and annotation.</title>
        <authorList>
            <person name="Kushwaha B."/>
            <person name="Kumar R."/>
            <person name="Das P."/>
            <person name="Joshi C.G."/>
            <person name="Kumar D."/>
            <person name="Nagpure N.S."/>
            <person name="Pandey M."/>
            <person name="Agarwal S."/>
            <person name="Srivastava S."/>
            <person name="Singh M."/>
            <person name="Sahoo L."/>
            <person name="Jayasankar P."/>
            <person name="Meher P.K."/>
            <person name="Koringa P.G."/>
            <person name="Iquebal M.A."/>
            <person name="Das S.P."/>
            <person name="Bit A."/>
            <person name="Patnaik S."/>
            <person name="Patel N."/>
            <person name="Shah T.M."/>
            <person name="Hinsu A."/>
            <person name="Jena J.K."/>
        </authorList>
    </citation>
    <scope>NUCLEOTIDE SEQUENCE</scope>
    <source>
        <strain evidence="1">CIFAMagur01</strain>
        <tissue evidence="1">Testis</tissue>
    </source>
</reference>
<dbReference type="Proteomes" id="UP000727407">
    <property type="component" value="Unassembled WGS sequence"/>
</dbReference>
<sequence length="243" mass="27182">QSLCKNELVSHIDVSTELQSDVLLPCNFNLIPLGSDKSVDMAVVWSERSAAVETVTEITLEGELRLRTNKCGRIKLFPKLWESGNFSIVLQMVQPYDLNLYHCELVNGANCRIAYHQLQLGPSDLVVQSQKSIIPAVLGGVILLCLFKICFCCLGNSCVAGKLKLDPESNFENCYTEVMYTFDTEQPWTKSVQKLIVSHFDVSNELQSDVLLMCNFNPALIKKSCENSQHHRSECAVSALFDN</sequence>
<dbReference type="Gene3D" id="2.60.40.10">
    <property type="entry name" value="Immunoglobulins"/>
    <property type="match status" value="1"/>
</dbReference>
<protein>
    <recommendedName>
        <fullName evidence="3">Ig-like domain-containing protein</fullName>
    </recommendedName>
</protein>
<name>A0A8J4X5R5_CLAMG</name>
<feature type="non-terminal residue" evidence="1">
    <location>
        <position position="1"/>
    </location>
</feature>
<dbReference type="InterPro" id="IPR036179">
    <property type="entry name" value="Ig-like_dom_sf"/>
</dbReference>
<comment type="caution">
    <text evidence="1">The sequence shown here is derived from an EMBL/GenBank/DDBJ whole genome shotgun (WGS) entry which is preliminary data.</text>
</comment>
<dbReference type="AlphaFoldDB" id="A0A8J4X5R5"/>